<evidence type="ECO:0000313" key="13">
    <source>
        <dbReference type="EMBL" id="VAW92202.1"/>
    </source>
</evidence>
<gene>
    <name evidence="13" type="ORF">MNBD_GAMMA23-242</name>
</gene>
<dbReference type="GO" id="GO:0046872">
    <property type="term" value="F:metal ion binding"/>
    <property type="evidence" value="ECO:0007669"/>
    <property type="project" value="UniProtKB-KW"/>
</dbReference>
<accession>A0A3B0ZXN1</accession>
<keyword evidence="5" id="KW-0235">DNA replication</keyword>
<keyword evidence="3 13" id="KW-0808">Transferase</keyword>
<dbReference type="GO" id="GO:0009432">
    <property type="term" value="P:SOS response"/>
    <property type="evidence" value="ECO:0007669"/>
    <property type="project" value="TreeGrafter"/>
</dbReference>
<dbReference type="AlphaFoldDB" id="A0A3B0ZXN1"/>
<dbReference type="PANTHER" id="PTHR11076:SF33">
    <property type="entry name" value="DNA POLYMERASE KAPPA"/>
    <property type="match status" value="1"/>
</dbReference>
<dbReference type="InterPro" id="IPR024728">
    <property type="entry name" value="PolY_HhH_motif"/>
</dbReference>
<dbReference type="InterPro" id="IPR043128">
    <property type="entry name" value="Rev_trsase/Diguanyl_cyclase"/>
</dbReference>
<keyword evidence="8" id="KW-0460">Magnesium</keyword>
<dbReference type="GO" id="GO:0003684">
    <property type="term" value="F:damaged DNA binding"/>
    <property type="evidence" value="ECO:0007669"/>
    <property type="project" value="InterPro"/>
</dbReference>
<reference evidence="13" key="1">
    <citation type="submission" date="2018-06" db="EMBL/GenBank/DDBJ databases">
        <authorList>
            <person name="Zhirakovskaya E."/>
        </authorList>
    </citation>
    <scope>NUCLEOTIDE SEQUENCE</scope>
</reference>
<evidence type="ECO:0000256" key="3">
    <source>
        <dbReference type="ARBA" id="ARBA00022679"/>
    </source>
</evidence>
<keyword evidence="10" id="KW-0234">DNA repair</keyword>
<evidence type="ECO:0000259" key="12">
    <source>
        <dbReference type="PROSITE" id="PS50173"/>
    </source>
</evidence>
<dbReference type="InterPro" id="IPR001126">
    <property type="entry name" value="UmuC"/>
</dbReference>
<comment type="similarity">
    <text evidence="1">Belongs to the DNA polymerase type-Y family.</text>
</comment>
<dbReference type="InterPro" id="IPR022880">
    <property type="entry name" value="DNApol_IV"/>
</dbReference>
<organism evidence="13">
    <name type="scientific">hydrothermal vent metagenome</name>
    <dbReference type="NCBI Taxonomy" id="652676"/>
    <lineage>
        <taxon>unclassified sequences</taxon>
        <taxon>metagenomes</taxon>
        <taxon>ecological metagenomes</taxon>
    </lineage>
</organism>
<dbReference type="GO" id="GO:0003887">
    <property type="term" value="F:DNA-directed DNA polymerase activity"/>
    <property type="evidence" value="ECO:0007669"/>
    <property type="project" value="UniProtKB-KW"/>
</dbReference>
<evidence type="ECO:0000256" key="8">
    <source>
        <dbReference type="ARBA" id="ARBA00022842"/>
    </source>
</evidence>
<dbReference type="NCBIfam" id="NF002677">
    <property type="entry name" value="PRK02406.1"/>
    <property type="match status" value="1"/>
</dbReference>
<dbReference type="Gene3D" id="3.30.70.270">
    <property type="match status" value="1"/>
</dbReference>
<evidence type="ECO:0000256" key="11">
    <source>
        <dbReference type="ARBA" id="ARBA00049244"/>
    </source>
</evidence>
<comment type="catalytic activity">
    <reaction evidence="11">
        <text>DNA(n) + a 2'-deoxyribonucleoside 5'-triphosphate = DNA(n+1) + diphosphate</text>
        <dbReference type="Rhea" id="RHEA:22508"/>
        <dbReference type="Rhea" id="RHEA-COMP:17339"/>
        <dbReference type="Rhea" id="RHEA-COMP:17340"/>
        <dbReference type="ChEBI" id="CHEBI:33019"/>
        <dbReference type="ChEBI" id="CHEBI:61560"/>
        <dbReference type="ChEBI" id="CHEBI:173112"/>
        <dbReference type="EC" id="2.7.7.7"/>
    </reaction>
</comment>
<evidence type="ECO:0000256" key="1">
    <source>
        <dbReference type="ARBA" id="ARBA00010945"/>
    </source>
</evidence>
<dbReference type="SUPFAM" id="SSF56672">
    <property type="entry name" value="DNA/RNA polymerases"/>
    <property type="match status" value="1"/>
</dbReference>
<keyword evidence="4 13" id="KW-0548">Nucleotidyltransferase</keyword>
<evidence type="ECO:0000256" key="2">
    <source>
        <dbReference type="ARBA" id="ARBA00012417"/>
    </source>
</evidence>
<dbReference type="Gene3D" id="3.40.1170.60">
    <property type="match status" value="1"/>
</dbReference>
<dbReference type="PANTHER" id="PTHR11076">
    <property type="entry name" value="DNA REPAIR POLYMERASE UMUC / TRANSFERASE FAMILY MEMBER"/>
    <property type="match status" value="1"/>
</dbReference>
<evidence type="ECO:0000256" key="4">
    <source>
        <dbReference type="ARBA" id="ARBA00022695"/>
    </source>
</evidence>
<dbReference type="Gene3D" id="3.30.1490.100">
    <property type="entry name" value="DNA polymerase, Y-family, little finger domain"/>
    <property type="match status" value="1"/>
</dbReference>
<keyword evidence="9" id="KW-0239">DNA-directed DNA polymerase</keyword>
<feature type="domain" description="UmuC" evidence="12">
    <location>
        <begin position="2"/>
        <end position="182"/>
    </location>
</feature>
<sequence length="402" mass="45317">MIIHVDMDAFYASVEIREQPELVSCPVVVGGREGRGVVAAANYIARKFGVRSAMPIAEAKRRCKNLVCLPVRMPLYVEASQKINEVFYHYTPEIEPLSLDEAFLDVTASEHLFKSAENIGQMIKHDILKETKLVCSVGIANNKYVAKIASDINKPDGFVYVSKNKQQQFLDPLPVSRLWGAGKVTQKKFSQYGIETIGDVRNQSAVFMQSIFGNLGQHFLALANGRDARRVSSERKTKSISHETTFEQDVDDMLVLRAYLADLCEQVAARLRIKQYLAKTVNIKLRYPDFKTITRAVSLDSPDNNTDILLDRAVALFSKTMQQNKSAIRLIGVGVSGLINTNQQTEGCENTSSFQQEKQIDMFESQNNNTVLKKQKNIDKIADEVNRRFGKKTVRRGRSYHK</sequence>
<dbReference type="GO" id="GO:0005829">
    <property type="term" value="C:cytosol"/>
    <property type="evidence" value="ECO:0007669"/>
    <property type="project" value="TreeGrafter"/>
</dbReference>
<dbReference type="Pfam" id="PF11799">
    <property type="entry name" value="IMS_C"/>
    <property type="match status" value="1"/>
</dbReference>
<evidence type="ECO:0000256" key="5">
    <source>
        <dbReference type="ARBA" id="ARBA00022705"/>
    </source>
</evidence>
<dbReference type="Pfam" id="PF11798">
    <property type="entry name" value="IMS_HHH"/>
    <property type="match status" value="1"/>
</dbReference>
<dbReference type="PROSITE" id="PS50173">
    <property type="entry name" value="UMUC"/>
    <property type="match status" value="1"/>
</dbReference>
<evidence type="ECO:0000256" key="7">
    <source>
        <dbReference type="ARBA" id="ARBA00022763"/>
    </source>
</evidence>
<evidence type="ECO:0000256" key="6">
    <source>
        <dbReference type="ARBA" id="ARBA00022723"/>
    </source>
</evidence>
<dbReference type="Gene3D" id="1.10.150.20">
    <property type="entry name" value="5' to 3' exonuclease, C-terminal subdomain"/>
    <property type="match status" value="1"/>
</dbReference>
<dbReference type="SUPFAM" id="SSF100879">
    <property type="entry name" value="Lesion bypass DNA polymerase (Y-family), little finger domain"/>
    <property type="match status" value="1"/>
</dbReference>
<dbReference type="EC" id="2.7.7.7" evidence="2"/>
<evidence type="ECO:0000256" key="10">
    <source>
        <dbReference type="ARBA" id="ARBA00023204"/>
    </source>
</evidence>
<proteinExistence type="inferred from homology"/>
<dbReference type="HAMAP" id="MF_01113">
    <property type="entry name" value="DNApol_IV"/>
    <property type="match status" value="1"/>
</dbReference>
<dbReference type="GO" id="GO:0006260">
    <property type="term" value="P:DNA replication"/>
    <property type="evidence" value="ECO:0007669"/>
    <property type="project" value="UniProtKB-KW"/>
</dbReference>
<dbReference type="CDD" id="cd03586">
    <property type="entry name" value="PolY_Pol_IV_kappa"/>
    <property type="match status" value="1"/>
</dbReference>
<dbReference type="Pfam" id="PF00817">
    <property type="entry name" value="IMS"/>
    <property type="match status" value="1"/>
</dbReference>
<dbReference type="InterPro" id="IPR043502">
    <property type="entry name" value="DNA/RNA_pol_sf"/>
</dbReference>
<keyword evidence="7" id="KW-0227">DNA damage</keyword>
<dbReference type="InterPro" id="IPR036775">
    <property type="entry name" value="DNA_pol_Y-fam_lit_finger_sf"/>
</dbReference>
<evidence type="ECO:0000256" key="9">
    <source>
        <dbReference type="ARBA" id="ARBA00022932"/>
    </source>
</evidence>
<dbReference type="GO" id="GO:0006281">
    <property type="term" value="P:DNA repair"/>
    <property type="evidence" value="ECO:0007669"/>
    <property type="project" value="UniProtKB-KW"/>
</dbReference>
<dbReference type="FunFam" id="3.30.1490.100:FF:000004">
    <property type="entry name" value="DNA polymerase IV"/>
    <property type="match status" value="1"/>
</dbReference>
<keyword evidence="6" id="KW-0479">Metal-binding</keyword>
<protein>
    <recommendedName>
        <fullName evidence="2">DNA-directed DNA polymerase</fullName>
        <ecNumber evidence="2">2.7.7.7</ecNumber>
    </recommendedName>
</protein>
<dbReference type="InterPro" id="IPR017961">
    <property type="entry name" value="DNA_pol_Y-fam_little_finger"/>
</dbReference>
<dbReference type="EMBL" id="UOFT01000023">
    <property type="protein sequence ID" value="VAW92202.1"/>
    <property type="molecule type" value="Genomic_DNA"/>
</dbReference>
<name>A0A3B0ZXN1_9ZZZZ</name>
<dbReference type="InterPro" id="IPR050116">
    <property type="entry name" value="DNA_polymerase-Y"/>
</dbReference>
<dbReference type="GO" id="GO:0042276">
    <property type="term" value="P:error-prone translesion synthesis"/>
    <property type="evidence" value="ECO:0007669"/>
    <property type="project" value="TreeGrafter"/>
</dbReference>